<organism evidence="1 2">
    <name type="scientific">Roseibium album</name>
    <dbReference type="NCBI Taxonomy" id="311410"/>
    <lineage>
        <taxon>Bacteria</taxon>
        <taxon>Pseudomonadati</taxon>
        <taxon>Pseudomonadota</taxon>
        <taxon>Alphaproteobacteria</taxon>
        <taxon>Hyphomicrobiales</taxon>
        <taxon>Stappiaceae</taxon>
        <taxon>Roseibium</taxon>
    </lineage>
</organism>
<dbReference type="RefSeq" id="WP_055114818.1">
    <property type="nucleotide sequence ID" value="NZ_CXWA01000002.1"/>
</dbReference>
<evidence type="ECO:0000313" key="2">
    <source>
        <dbReference type="Proteomes" id="UP000049983"/>
    </source>
</evidence>
<sequence length="269" mass="30205">MSVGRWTKLVAVTWTLLISVAPVRSEPTEIQIVTQSFAPLQWDNDGNPDGYVTNFMLTVFERVGERHQVTVGSFEFMPWKRAMLTAQTTPGVMLFSLSRTPDREDKFLWLGEVSPYGQYLYQLGTKPKIDVETIADLKDHDVKIGVQDGGNMHHYLTELGLEKSGNLVPITDYKQGIEMLYLERIDLLPLTGFLAEASACKQGYDGSLLQPVVFIEDLAKPLWAVFSRGTDPALTEAVREEMSVLKKSGYLDEITELHSAKWQKLACGD</sequence>
<dbReference type="PANTHER" id="PTHR38834">
    <property type="entry name" value="PERIPLASMIC SUBSTRATE BINDING PROTEIN FAMILY 3"/>
    <property type="match status" value="1"/>
</dbReference>
<reference evidence="2" key="1">
    <citation type="submission" date="2015-07" db="EMBL/GenBank/DDBJ databases">
        <authorList>
            <person name="Rodrigo-Torres Lidia"/>
            <person name="Arahal R.David."/>
        </authorList>
    </citation>
    <scope>NUCLEOTIDE SEQUENCE [LARGE SCALE GENOMIC DNA]</scope>
    <source>
        <strain evidence="2">CECT 5096</strain>
    </source>
</reference>
<dbReference type="SUPFAM" id="SSF53850">
    <property type="entry name" value="Periplasmic binding protein-like II"/>
    <property type="match status" value="1"/>
</dbReference>
<dbReference type="GeneID" id="97668462"/>
<protein>
    <submittedName>
        <fullName evidence="1">Bacterial extracellular solute-binding proteins, family 3</fullName>
    </submittedName>
</protein>
<dbReference type="STRING" id="311410.LA5095_02172"/>
<proteinExistence type="predicted"/>
<keyword evidence="2" id="KW-1185">Reference proteome</keyword>
<gene>
    <name evidence="1" type="ORF">LA5096_01028</name>
</gene>
<dbReference type="PANTHER" id="PTHR38834:SF3">
    <property type="entry name" value="SOLUTE-BINDING PROTEIN FAMILY 3_N-TERMINAL DOMAIN-CONTAINING PROTEIN"/>
    <property type="match status" value="1"/>
</dbReference>
<dbReference type="Proteomes" id="UP000049983">
    <property type="component" value="Unassembled WGS sequence"/>
</dbReference>
<dbReference type="EMBL" id="CXWC01000002">
    <property type="protein sequence ID" value="CTQ66271.1"/>
    <property type="molecule type" value="Genomic_DNA"/>
</dbReference>
<name>A0A0M7A9G0_9HYPH</name>
<dbReference type="Gene3D" id="3.40.190.10">
    <property type="entry name" value="Periplasmic binding protein-like II"/>
    <property type="match status" value="2"/>
</dbReference>
<evidence type="ECO:0000313" key="1">
    <source>
        <dbReference type="EMBL" id="CTQ66271.1"/>
    </source>
</evidence>
<accession>A0A0M7A9G0</accession>
<dbReference type="AlphaFoldDB" id="A0A0M7A9G0"/>